<dbReference type="Proteomes" id="UP000308836">
    <property type="component" value="Unassembled WGS sequence"/>
</dbReference>
<reference evidence="1" key="1">
    <citation type="submission" date="2019-04" db="EMBL/GenBank/DDBJ databases">
        <title>Microbes associate with the intestines of laboratory mice.</title>
        <authorList>
            <person name="Navarre W."/>
            <person name="Wong E."/>
            <person name="Huang K."/>
            <person name="Tropini C."/>
            <person name="Ng K."/>
            <person name="Yu B."/>
        </authorList>
    </citation>
    <scope>NUCLEOTIDE SEQUENCE</scope>
    <source>
        <strain evidence="1">NM09_H32</strain>
    </source>
</reference>
<protein>
    <submittedName>
        <fullName evidence="1">IS1182 family transposase</fullName>
    </submittedName>
</protein>
<accession>A0AC61R3H4</accession>
<gene>
    <name evidence="1" type="ORF">E5336_12215</name>
</gene>
<proteinExistence type="predicted"/>
<keyword evidence="2" id="KW-1185">Reference proteome</keyword>
<dbReference type="EMBL" id="SRYG01000049">
    <property type="protein sequence ID" value="TGY64184.1"/>
    <property type="molecule type" value="Genomic_DNA"/>
</dbReference>
<sequence>MPKYLVHSNALQPSFQFPLSFVYDDSIPRDDISRTVKEVVEGVNVFKYIDFSSRHDCGYDGLKLLQCILLAYTLKGYASLRDLEDLCKFDIRFQFIMDGLTPSFMAFQRFIANNLRMSLEDLFVEFNRYFEAHDDIHTDILYIDGTKFEANANKMTFVWMRSTKKYRQKRWVKIMERIKAFNAYCQKEAVPVKLSVLKEFSFEYLVEIVDTIKGLMNQRKIESKHGKGQRKHPFQRFKEGFEEDADKILKYSIYYRLADGRNSFSKTDPGATFMHMKYDYYNHTNVFKPGYNVQMGSSNRYIRHIYVSSDANDLNTYIPFMEGYNIAYGDYPTKTPADAGYGSYDNYSYCKEHHIELFMKYNTYRKEQEKVTDKNRFKSYQMKPDEQGEVLCPAGHTFTFIKETTDKRGRYERKTKHYQNAHCPDCPLKAKCTKAKKGRTLKITEKLIEYQEEVKANLAKDEGKELMTQRSVQAEGIFGEIKQDYQYDRFRRRGETGVKLELLLVSIGHNLRRYHRSKFPKKKQCEA</sequence>
<name>A0AC61R3H4_9FIRM</name>
<comment type="caution">
    <text evidence="1">The sequence shown here is derived from an EMBL/GenBank/DDBJ whole genome shotgun (WGS) entry which is preliminary data.</text>
</comment>
<evidence type="ECO:0000313" key="1">
    <source>
        <dbReference type="EMBL" id="TGY64184.1"/>
    </source>
</evidence>
<organism evidence="1 2">
    <name type="scientific">Dubosiella muris</name>
    <dbReference type="NCBI Taxonomy" id="3038133"/>
    <lineage>
        <taxon>Bacteria</taxon>
        <taxon>Bacillati</taxon>
        <taxon>Bacillota</taxon>
        <taxon>Erysipelotrichia</taxon>
        <taxon>Erysipelotrichales</taxon>
        <taxon>Erysipelotrichaceae</taxon>
        <taxon>Dubosiella</taxon>
    </lineage>
</organism>
<evidence type="ECO:0000313" key="2">
    <source>
        <dbReference type="Proteomes" id="UP000308836"/>
    </source>
</evidence>